<dbReference type="AlphaFoldDB" id="A0A0P6YHY7"/>
<name>A0A0P6YHY7_9CHLR</name>
<dbReference type="RefSeq" id="WP_054533865.1">
    <property type="nucleotide sequence ID" value="NZ_LGKP01000013.1"/>
</dbReference>
<dbReference type="Gene3D" id="3.40.1180.10">
    <property type="entry name" value="Decaprenyl diphosphate synthase-like"/>
    <property type="match status" value="1"/>
</dbReference>
<dbReference type="Proteomes" id="UP000050277">
    <property type="component" value="Unassembled WGS sequence"/>
</dbReference>
<evidence type="ECO:0000313" key="1">
    <source>
        <dbReference type="EMBL" id="KPL90103.1"/>
    </source>
</evidence>
<organism evidence="1 2">
    <name type="scientific">Herpetosiphon geysericola</name>
    <dbReference type="NCBI Taxonomy" id="70996"/>
    <lineage>
        <taxon>Bacteria</taxon>
        <taxon>Bacillati</taxon>
        <taxon>Chloroflexota</taxon>
        <taxon>Chloroflexia</taxon>
        <taxon>Herpetosiphonales</taxon>
        <taxon>Herpetosiphonaceae</taxon>
        <taxon>Herpetosiphon</taxon>
    </lineage>
</organism>
<gene>
    <name evidence="1" type="ORF">SE18_07750</name>
</gene>
<proteinExistence type="predicted"/>
<keyword evidence="2" id="KW-1185">Reference proteome</keyword>
<sequence>MIRDSIPTLAEFLQAPLATIQEVAPATMIFSSGGSRRKAALAHMPANGEDYARWSHGQLLTCLELFFRHGIKHLFLPMLLPNQFQETTPNYREHIERWVAWGAASPEMLAYYGKHNWRVRLLDTQPSPIIAEAAQGLHQASDHREQPTLWWFIVRETDDPWQAIFQAAHQTAFKTRKQAIEAIYGEVIPPAELLVSFGKPQVNHDLLPPLLVGDLQCYWTQKPGYDLSEAEFRQILYDFAYTRQTWQSDKTERTKAALEFRQHWERGPILGLGQQLGPFWYPQSTSIELEL</sequence>
<dbReference type="GO" id="GO:0016765">
    <property type="term" value="F:transferase activity, transferring alkyl or aryl (other than methyl) groups"/>
    <property type="evidence" value="ECO:0007669"/>
    <property type="project" value="InterPro"/>
</dbReference>
<protein>
    <submittedName>
        <fullName evidence="1">Uncharacterized protein</fullName>
    </submittedName>
</protein>
<evidence type="ECO:0000313" key="2">
    <source>
        <dbReference type="Proteomes" id="UP000050277"/>
    </source>
</evidence>
<accession>A0A0P6YHY7</accession>
<dbReference type="OrthoDB" id="147592at2"/>
<reference evidence="1 2" key="1">
    <citation type="submission" date="2015-07" db="EMBL/GenBank/DDBJ databases">
        <title>Whole genome sequence of Herpetosiphon geysericola DSM 7119.</title>
        <authorList>
            <person name="Hemp J."/>
            <person name="Ward L.M."/>
            <person name="Pace L.A."/>
            <person name="Fischer W.W."/>
        </authorList>
    </citation>
    <scope>NUCLEOTIDE SEQUENCE [LARGE SCALE GENOMIC DNA]</scope>
    <source>
        <strain evidence="1 2">DSM 7119</strain>
    </source>
</reference>
<dbReference type="EMBL" id="LGKP01000013">
    <property type="protein sequence ID" value="KPL90103.1"/>
    <property type="molecule type" value="Genomic_DNA"/>
</dbReference>
<dbReference type="InterPro" id="IPR036424">
    <property type="entry name" value="UPP_synth-like_sf"/>
</dbReference>
<dbReference type="STRING" id="70996.SE18_07750"/>
<comment type="caution">
    <text evidence="1">The sequence shown here is derived from an EMBL/GenBank/DDBJ whole genome shotgun (WGS) entry which is preliminary data.</text>
</comment>